<proteinExistence type="predicted"/>
<keyword evidence="2" id="KW-1185">Reference proteome</keyword>
<dbReference type="EMBL" id="AUWU02000007">
    <property type="protein sequence ID" value="KAH0571319.1"/>
    <property type="molecule type" value="Genomic_DNA"/>
</dbReference>
<name>A0A9P8LMW8_9EUKA</name>
<dbReference type="RefSeq" id="XP_067762092.1">
    <property type="nucleotide sequence ID" value="XM_067911405.1"/>
</dbReference>
<dbReference type="KEGG" id="ssao:94301643"/>
<dbReference type="GeneID" id="94301643"/>
<dbReference type="Proteomes" id="UP000018208">
    <property type="component" value="Unassembled WGS sequence"/>
</dbReference>
<reference evidence="1 2" key="1">
    <citation type="journal article" date="2014" name="PLoS Genet.">
        <title>The Genome of Spironucleus salmonicida Highlights a Fish Pathogen Adapted to Fluctuating Environments.</title>
        <authorList>
            <person name="Xu F."/>
            <person name="Jerlstrom-Hultqvist J."/>
            <person name="Einarsson E."/>
            <person name="Astvaldsson A."/>
            <person name="Svard S.G."/>
            <person name="Andersson J.O."/>
        </authorList>
    </citation>
    <scope>NUCLEOTIDE SEQUENCE [LARGE SCALE GENOMIC DNA]</scope>
    <source>
        <strain evidence="1 2">ATCC 50377</strain>
    </source>
</reference>
<gene>
    <name evidence="1" type="ORF">SS50377_27620</name>
</gene>
<evidence type="ECO:0000313" key="2">
    <source>
        <dbReference type="Proteomes" id="UP000018208"/>
    </source>
</evidence>
<comment type="caution">
    <text evidence="1">The sequence shown here is derived from an EMBL/GenBank/DDBJ whole genome shotgun (WGS) entry which is preliminary data.</text>
</comment>
<evidence type="ECO:0000313" key="1">
    <source>
        <dbReference type="EMBL" id="KAH0571319.1"/>
    </source>
</evidence>
<accession>A0A9P8LMW8</accession>
<organism evidence="1 2">
    <name type="scientific">Spironucleus salmonicida</name>
    <dbReference type="NCBI Taxonomy" id="348837"/>
    <lineage>
        <taxon>Eukaryota</taxon>
        <taxon>Metamonada</taxon>
        <taxon>Diplomonadida</taxon>
        <taxon>Hexamitidae</taxon>
        <taxon>Hexamitinae</taxon>
        <taxon>Spironucleus</taxon>
    </lineage>
</organism>
<protein>
    <submittedName>
        <fullName evidence="1">Uncharacterized protein</fullName>
    </submittedName>
</protein>
<dbReference type="AlphaFoldDB" id="A0A9P8LMW8"/>
<sequence length="55" mass="6979">METIIKTRFDNFKQRLENYDRMRLDIEGKDYDEEDYTLKRDVTNVEILFYKKFYQ</sequence>